<sequence>MKYTLPIALALVLSGCGIDPQAQLQRAKDSFAAHDYTRAKVDLVDLLQQDAGNWQARELLVRTYLDMGDGVAAQAALSKIDPAHRPKDHDLLVGEAALLTKHPDEALEAVQKVTGPAAERIRALAYLAKNDDAQAAAAFEQGMGAPAPGPRLLADYARFTLLQGDAAKARSLVDAALKASPKSLDALLVDGQTATAQGNLSRALKSYDAALSGYPGNLAAITGKAAVLGDLGRIDEMQKLLDNASGSSGNDATLTYLQARAAAARNDWDSARNILQADEENVRGRDDATILYAQVLDKLGQTEQARARLQPVLTRSPGNAVARRSLAAIQLKQNDAKGALDTLQPLVGKPTSLTTDTRLYARAARAAGLPDADNLARKAQFPTPQSLAAELANADTALRAGNWANASEAYKRILATTDGTNPLVLNNLAYCESQLGNKSDALEYALRALKYAPANASVMDTAGWLLIETGSDRDRGVNLLRKAAAKAPQNQTIRKHLQTATTGA</sequence>
<dbReference type="STRING" id="1348853.LK12_10225"/>
<dbReference type="SMART" id="SM00028">
    <property type="entry name" value="TPR"/>
    <property type="match status" value="3"/>
</dbReference>
<dbReference type="PROSITE" id="PS51257">
    <property type="entry name" value="PROKAR_LIPOPROTEIN"/>
    <property type="match status" value="1"/>
</dbReference>
<protein>
    <submittedName>
        <fullName evidence="3">Uncharacterized protein</fullName>
    </submittedName>
</protein>
<dbReference type="EMBL" id="JTDI01000003">
    <property type="protein sequence ID" value="KHK91257.1"/>
    <property type="molecule type" value="Genomic_DNA"/>
</dbReference>
<evidence type="ECO:0000313" key="4">
    <source>
        <dbReference type="Proteomes" id="UP000031057"/>
    </source>
</evidence>
<comment type="caution">
    <text evidence="3">The sequence shown here is derived from an EMBL/GenBank/DDBJ whole genome shotgun (WGS) entry which is preliminary data.</text>
</comment>
<dbReference type="PANTHER" id="PTHR45586:SF1">
    <property type="entry name" value="LIPOPOLYSACCHARIDE ASSEMBLY PROTEIN B"/>
    <property type="match status" value="1"/>
</dbReference>
<gene>
    <name evidence="3" type="ORF">LK12_10225</name>
</gene>
<keyword evidence="2" id="KW-0802">TPR repeat</keyword>
<evidence type="ECO:0000256" key="1">
    <source>
        <dbReference type="ARBA" id="ARBA00022737"/>
    </source>
</evidence>
<keyword evidence="4" id="KW-1185">Reference proteome</keyword>
<dbReference type="Proteomes" id="UP000031057">
    <property type="component" value="Unassembled WGS sequence"/>
</dbReference>
<proteinExistence type="predicted"/>
<accession>A0A0B1ZPX7</accession>
<dbReference type="InterPro" id="IPR011990">
    <property type="entry name" value="TPR-like_helical_dom_sf"/>
</dbReference>
<dbReference type="RefSeq" id="WP_039283084.1">
    <property type="nucleotide sequence ID" value="NZ_JTDI01000003.1"/>
</dbReference>
<dbReference type="SUPFAM" id="SSF48452">
    <property type="entry name" value="TPR-like"/>
    <property type="match status" value="2"/>
</dbReference>
<dbReference type="OrthoDB" id="7487699at2"/>
<evidence type="ECO:0000313" key="3">
    <source>
        <dbReference type="EMBL" id="KHK91257.1"/>
    </source>
</evidence>
<dbReference type="Pfam" id="PF13432">
    <property type="entry name" value="TPR_16"/>
    <property type="match status" value="2"/>
</dbReference>
<dbReference type="InterPro" id="IPR019734">
    <property type="entry name" value="TPR_rpt"/>
</dbReference>
<dbReference type="AlphaFoldDB" id="A0A0B1ZPX7"/>
<dbReference type="InterPro" id="IPR051012">
    <property type="entry name" value="CellSynth/LPSAsmb/PSIAsmb"/>
</dbReference>
<dbReference type="PANTHER" id="PTHR45586">
    <property type="entry name" value="TPR REPEAT-CONTAINING PROTEIN PA4667"/>
    <property type="match status" value="1"/>
</dbReference>
<dbReference type="Pfam" id="PF14559">
    <property type="entry name" value="TPR_19"/>
    <property type="match status" value="2"/>
</dbReference>
<organism evidence="3 4">
    <name type="scientific">Novosphingobium malaysiense</name>
    <dbReference type="NCBI Taxonomy" id="1348853"/>
    <lineage>
        <taxon>Bacteria</taxon>
        <taxon>Pseudomonadati</taxon>
        <taxon>Pseudomonadota</taxon>
        <taxon>Alphaproteobacteria</taxon>
        <taxon>Sphingomonadales</taxon>
        <taxon>Sphingomonadaceae</taxon>
        <taxon>Novosphingobium</taxon>
    </lineage>
</organism>
<dbReference type="Gene3D" id="1.25.40.10">
    <property type="entry name" value="Tetratricopeptide repeat domain"/>
    <property type="match status" value="3"/>
</dbReference>
<reference evidence="3 4" key="1">
    <citation type="submission" date="2014-10" db="EMBL/GenBank/DDBJ databases">
        <title>Genome sequence of Novosphingobium malaysiense MUSC 273(T).</title>
        <authorList>
            <person name="Lee L.-H."/>
        </authorList>
    </citation>
    <scope>NUCLEOTIDE SEQUENCE [LARGE SCALE GENOMIC DNA]</scope>
    <source>
        <strain evidence="3 4">MUSC 273</strain>
    </source>
</reference>
<name>A0A0B1ZPX7_9SPHN</name>
<keyword evidence="1" id="KW-0677">Repeat</keyword>
<evidence type="ECO:0000256" key="2">
    <source>
        <dbReference type="ARBA" id="ARBA00022803"/>
    </source>
</evidence>